<dbReference type="SUPFAM" id="SSF56112">
    <property type="entry name" value="Protein kinase-like (PK-like)"/>
    <property type="match status" value="1"/>
</dbReference>
<evidence type="ECO:0000313" key="10">
    <source>
        <dbReference type="EMBL" id="MBI5249790.1"/>
    </source>
</evidence>
<keyword evidence="5" id="KW-0067">ATP-binding</keyword>
<keyword evidence="2" id="KW-0808">Transferase</keyword>
<name>A0A9D6V353_9BACT</name>
<feature type="coiled-coil region" evidence="7">
    <location>
        <begin position="440"/>
        <end position="471"/>
    </location>
</feature>
<protein>
    <submittedName>
        <fullName evidence="10">Protein kinase</fullName>
    </submittedName>
</protein>
<evidence type="ECO:0000259" key="9">
    <source>
        <dbReference type="PROSITE" id="PS50042"/>
    </source>
</evidence>
<dbReference type="InterPro" id="IPR008271">
    <property type="entry name" value="Ser/Thr_kinase_AS"/>
</dbReference>
<keyword evidence="3" id="KW-0547">Nucleotide-binding</keyword>
<dbReference type="Gene3D" id="2.60.120.10">
    <property type="entry name" value="Jelly Rolls"/>
    <property type="match status" value="1"/>
</dbReference>
<evidence type="ECO:0000256" key="4">
    <source>
        <dbReference type="ARBA" id="ARBA00022777"/>
    </source>
</evidence>
<keyword evidence="6" id="KW-0142">cGMP-binding</keyword>
<dbReference type="SUPFAM" id="SSF51206">
    <property type="entry name" value="cAMP-binding domain-like"/>
    <property type="match status" value="1"/>
</dbReference>
<proteinExistence type="predicted"/>
<keyword evidence="7" id="KW-0175">Coiled coil</keyword>
<dbReference type="CDD" id="cd00038">
    <property type="entry name" value="CAP_ED"/>
    <property type="match status" value="1"/>
</dbReference>
<evidence type="ECO:0000256" key="7">
    <source>
        <dbReference type="SAM" id="Coils"/>
    </source>
</evidence>
<dbReference type="InterPro" id="IPR018490">
    <property type="entry name" value="cNMP-bd_dom_sf"/>
</dbReference>
<dbReference type="PROSITE" id="PS50042">
    <property type="entry name" value="CNMP_BINDING_3"/>
    <property type="match status" value="1"/>
</dbReference>
<dbReference type="PANTHER" id="PTHR43289">
    <property type="entry name" value="MITOGEN-ACTIVATED PROTEIN KINASE KINASE KINASE 20-RELATED"/>
    <property type="match status" value="1"/>
</dbReference>
<dbReference type="SMART" id="SM00100">
    <property type="entry name" value="cNMP"/>
    <property type="match status" value="1"/>
</dbReference>
<feature type="domain" description="Cyclic nucleotide-binding" evidence="9">
    <location>
        <begin position="26"/>
        <end position="127"/>
    </location>
</feature>
<sequence>MKGGKRHRQADDIAIEDFQFLMRTELLEATPEKFKRELIACMKKASVVAGETFIVQGDKGDSLYLIQEGSCIVSLDKNGQSYPITRLKRGEIVGELAVLTGETRSANVHAETDMALWVLSLESFEVISGRCRPLLDFLTDISTERLCSRKITAERSIGRYTIHDMLAEGGWSIVYRGVHSYLNFPVAIKMLKHNMARDPEFLGKFQDEAKIIAQLNHDNIVKVYDIEHVSRTVFIIMEHLEGITLRHILRNKLRLPYPRMLQILVQVCAGLEYAHQQGIVHQDVKPGNIFIENSDRVKIVDFGLASPIGGCSDDLPGTVFYMAPEQIEGEPVDARTDVYSLGITAFEMATGRRPFPDDVCSVLKAHITESTPDPRIFNPDLPPEFGAFISKATQKDPAARYQNCREVILDLTRLASKAGERVAPESHPKRRMMTLFMFYRDESQLELNQIMEELSQQLKALGAELRIADFEGV</sequence>
<feature type="domain" description="Protein kinase" evidence="8">
    <location>
        <begin position="160"/>
        <end position="414"/>
    </location>
</feature>
<dbReference type="InterPro" id="IPR000595">
    <property type="entry name" value="cNMP-bd_dom"/>
</dbReference>
<accession>A0A9D6V353</accession>
<dbReference type="Pfam" id="PF00027">
    <property type="entry name" value="cNMP_binding"/>
    <property type="match status" value="1"/>
</dbReference>
<dbReference type="AlphaFoldDB" id="A0A9D6V353"/>
<comment type="caution">
    <text evidence="10">The sequence shown here is derived from an EMBL/GenBank/DDBJ whole genome shotgun (WGS) entry which is preliminary data.</text>
</comment>
<evidence type="ECO:0000256" key="5">
    <source>
        <dbReference type="ARBA" id="ARBA00022840"/>
    </source>
</evidence>
<organism evidence="10 11">
    <name type="scientific">Desulfomonile tiedjei</name>
    <dbReference type="NCBI Taxonomy" id="2358"/>
    <lineage>
        <taxon>Bacteria</taxon>
        <taxon>Pseudomonadati</taxon>
        <taxon>Thermodesulfobacteriota</taxon>
        <taxon>Desulfomonilia</taxon>
        <taxon>Desulfomonilales</taxon>
        <taxon>Desulfomonilaceae</taxon>
        <taxon>Desulfomonile</taxon>
    </lineage>
</organism>
<dbReference type="Pfam" id="PF00069">
    <property type="entry name" value="Pkinase"/>
    <property type="match status" value="1"/>
</dbReference>
<dbReference type="PROSITE" id="PS00108">
    <property type="entry name" value="PROTEIN_KINASE_ST"/>
    <property type="match status" value="1"/>
</dbReference>
<evidence type="ECO:0000256" key="6">
    <source>
        <dbReference type="ARBA" id="ARBA00022992"/>
    </source>
</evidence>
<evidence type="ECO:0000256" key="1">
    <source>
        <dbReference type="ARBA" id="ARBA00022535"/>
    </source>
</evidence>
<dbReference type="InterPro" id="IPR011009">
    <property type="entry name" value="Kinase-like_dom_sf"/>
</dbReference>
<dbReference type="SMART" id="SM00220">
    <property type="entry name" value="S_TKc"/>
    <property type="match status" value="1"/>
</dbReference>
<dbReference type="PANTHER" id="PTHR43289:SF6">
    <property type="entry name" value="SERINE_THREONINE-PROTEIN KINASE NEKL-3"/>
    <property type="match status" value="1"/>
</dbReference>
<dbReference type="Gene3D" id="1.10.510.10">
    <property type="entry name" value="Transferase(Phosphotransferase) domain 1"/>
    <property type="match status" value="1"/>
</dbReference>
<evidence type="ECO:0000259" key="8">
    <source>
        <dbReference type="PROSITE" id="PS50011"/>
    </source>
</evidence>
<dbReference type="PROSITE" id="PS50011">
    <property type="entry name" value="PROTEIN_KINASE_DOM"/>
    <property type="match status" value="1"/>
</dbReference>
<dbReference type="EMBL" id="JACRDE010000263">
    <property type="protein sequence ID" value="MBI5249790.1"/>
    <property type="molecule type" value="Genomic_DNA"/>
</dbReference>
<evidence type="ECO:0000313" key="11">
    <source>
        <dbReference type="Proteomes" id="UP000807825"/>
    </source>
</evidence>
<dbReference type="Proteomes" id="UP000807825">
    <property type="component" value="Unassembled WGS sequence"/>
</dbReference>
<dbReference type="GO" id="GO:0004674">
    <property type="term" value="F:protein serine/threonine kinase activity"/>
    <property type="evidence" value="ECO:0007669"/>
    <property type="project" value="TreeGrafter"/>
</dbReference>
<gene>
    <name evidence="10" type="ORF">HY912_09860</name>
</gene>
<evidence type="ECO:0000256" key="2">
    <source>
        <dbReference type="ARBA" id="ARBA00022679"/>
    </source>
</evidence>
<dbReference type="GO" id="GO:0005524">
    <property type="term" value="F:ATP binding"/>
    <property type="evidence" value="ECO:0007669"/>
    <property type="project" value="UniProtKB-KW"/>
</dbReference>
<reference evidence="10" key="1">
    <citation type="submission" date="2020-07" db="EMBL/GenBank/DDBJ databases">
        <title>Huge and variable diversity of episymbiotic CPR bacteria and DPANN archaea in groundwater ecosystems.</title>
        <authorList>
            <person name="He C.Y."/>
            <person name="Keren R."/>
            <person name="Whittaker M."/>
            <person name="Farag I.F."/>
            <person name="Doudna J."/>
            <person name="Cate J.H.D."/>
            <person name="Banfield J.F."/>
        </authorList>
    </citation>
    <scope>NUCLEOTIDE SEQUENCE</scope>
    <source>
        <strain evidence="10">NC_groundwater_1664_Pr3_B-0.1um_52_9</strain>
    </source>
</reference>
<dbReference type="GO" id="GO:0030553">
    <property type="term" value="F:cGMP binding"/>
    <property type="evidence" value="ECO:0007669"/>
    <property type="project" value="UniProtKB-KW"/>
</dbReference>
<dbReference type="InterPro" id="IPR014710">
    <property type="entry name" value="RmlC-like_jellyroll"/>
</dbReference>
<dbReference type="CDD" id="cd14014">
    <property type="entry name" value="STKc_PknB_like"/>
    <property type="match status" value="1"/>
</dbReference>
<dbReference type="Gene3D" id="3.30.200.20">
    <property type="entry name" value="Phosphorylase Kinase, domain 1"/>
    <property type="match status" value="1"/>
</dbReference>
<dbReference type="InterPro" id="IPR000719">
    <property type="entry name" value="Prot_kinase_dom"/>
</dbReference>
<evidence type="ECO:0000256" key="3">
    <source>
        <dbReference type="ARBA" id="ARBA00022741"/>
    </source>
</evidence>
<dbReference type="PRINTS" id="PR00103">
    <property type="entry name" value="CAMPKINASE"/>
</dbReference>
<dbReference type="PROSITE" id="PS00889">
    <property type="entry name" value="CNMP_BINDING_2"/>
    <property type="match status" value="1"/>
</dbReference>
<keyword evidence="1" id="KW-0140">cGMP</keyword>
<dbReference type="InterPro" id="IPR018488">
    <property type="entry name" value="cNMP-bd_CS"/>
</dbReference>
<keyword evidence="4 10" id="KW-0418">Kinase</keyword>